<dbReference type="EMBL" id="CP090164">
    <property type="protein sequence ID" value="UJO13473.1"/>
    <property type="molecule type" value="Genomic_DNA"/>
</dbReference>
<sequence length="163" mass="17650">MHYLLALTPLLSLADATFIRKWNLGGCGSSTSMRCNRIPSGRCCATGRPTGGSVRIANMPSYVDLAVPYDGNRAADMMGNHQLGHCSRVRFSDTQFGDLNCLTRNNLGTGIWIACASRASARNCISMHSHPKRDVDGFSTLDLANFPDQGQPGYVDDEEAALH</sequence>
<dbReference type="Proteomes" id="UP000756132">
    <property type="component" value="Chromosome 2"/>
</dbReference>
<dbReference type="OrthoDB" id="10552029at2759"/>
<dbReference type="RefSeq" id="XP_047757839.1">
    <property type="nucleotide sequence ID" value="XM_047902896.1"/>
</dbReference>
<proteinExistence type="predicted"/>
<reference evidence="2" key="1">
    <citation type="submission" date="2021-12" db="EMBL/GenBank/DDBJ databases">
        <authorList>
            <person name="Zaccaron A."/>
            <person name="Stergiopoulos I."/>
        </authorList>
    </citation>
    <scope>NUCLEOTIDE SEQUENCE</scope>
    <source>
        <strain evidence="2">Race5_Kim</strain>
    </source>
</reference>
<dbReference type="GeneID" id="71983626"/>
<dbReference type="AlphaFoldDB" id="A0A9Q8L9Q9"/>
<feature type="chain" id="PRO_5040397410" evidence="1">
    <location>
        <begin position="17"/>
        <end position="163"/>
    </location>
</feature>
<keyword evidence="1" id="KW-0732">Signal</keyword>
<feature type="signal peptide" evidence="1">
    <location>
        <begin position="1"/>
        <end position="16"/>
    </location>
</feature>
<keyword evidence="3" id="KW-1185">Reference proteome</keyword>
<organism evidence="2 3">
    <name type="scientific">Passalora fulva</name>
    <name type="common">Tomato leaf mold</name>
    <name type="synonym">Cladosporium fulvum</name>
    <dbReference type="NCBI Taxonomy" id="5499"/>
    <lineage>
        <taxon>Eukaryota</taxon>
        <taxon>Fungi</taxon>
        <taxon>Dikarya</taxon>
        <taxon>Ascomycota</taxon>
        <taxon>Pezizomycotina</taxon>
        <taxon>Dothideomycetes</taxon>
        <taxon>Dothideomycetidae</taxon>
        <taxon>Mycosphaerellales</taxon>
        <taxon>Mycosphaerellaceae</taxon>
        <taxon>Fulvia</taxon>
    </lineage>
</organism>
<evidence type="ECO:0000256" key="1">
    <source>
        <dbReference type="SAM" id="SignalP"/>
    </source>
</evidence>
<evidence type="ECO:0000313" key="2">
    <source>
        <dbReference type="EMBL" id="UJO13473.1"/>
    </source>
</evidence>
<gene>
    <name evidence="2" type="ORF">CLAFUR5_03748</name>
</gene>
<reference evidence="2" key="2">
    <citation type="journal article" date="2022" name="Microb. Genom.">
        <title>A chromosome-scale genome assembly of the tomato pathogen Cladosporium fulvum reveals a compartmentalized genome architecture and the presence of a dispensable chromosome.</title>
        <authorList>
            <person name="Zaccaron A.Z."/>
            <person name="Chen L.H."/>
            <person name="Samaras A."/>
            <person name="Stergiopoulos I."/>
        </authorList>
    </citation>
    <scope>NUCLEOTIDE SEQUENCE</scope>
    <source>
        <strain evidence="2">Race5_Kim</strain>
    </source>
</reference>
<protein>
    <submittedName>
        <fullName evidence="2">Uncharacterized protein</fullName>
    </submittedName>
</protein>
<accession>A0A9Q8L9Q9</accession>
<evidence type="ECO:0000313" key="3">
    <source>
        <dbReference type="Proteomes" id="UP000756132"/>
    </source>
</evidence>
<name>A0A9Q8L9Q9_PASFU</name>
<dbReference type="KEGG" id="ffu:CLAFUR5_03748"/>